<feature type="domain" description="No apical meristem-associated C-terminal" evidence="3">
    <location>
        <begin position="137"/>
        <end position="284"/>
    </location>
</feature>
<dbReference type="Pfam" id="PF14303">
    <property type="entry name" value="NAM-associated"/>
    <property type="match status" value="1"/>
</dbReference>
<feature type="coiled-coil region" evidence="1">
    <location>
        <begin position="214"/>
        <end position="258"/>
    </location>
</feature>
<feature type="region of interest" description="Disordered" evidence="2">
    <location>
        <begin position="156"/>
        <end position="207"/>
    </location>
</feature>
<dbReference type="AlphaFoldDB" id="A0AAD2ACL4"/>
<evidence type="ECO:0000259" key="3">
    <source>
        <dbReference type="Pfam" id="PF14303"/>
    </source>
</evidence>
<dbReference type="EMBL" id="OU503056">
    <property type="protein sequence ID" value="CAI9785223.1"/>
    <property type="molecule type" value="Genomic_DNA"/>
</dbReference>
<gene>
    <name evidence="4" type="ORF">FPE_LOCUS32653</name>
</gene>
<feature type="compositionally biased region" description="Basic and acidic residues" evidence="2">
    <location>
        <begin position="181"/>
        <end position="204"/>
    </location>
</feature>
<keyword evidence="5" id="KW-1185">Reference proteome</keyword>
<evidence type="ECO:0000256" key="1">
    <source>
        <dbReference type="SAM" id="Coils"/>
    </source>
</evidence>
<protein>
    <recommendedName>
        <fullName evidence="3">No apical meristem-associated C-terminal domain-containing protein</fullName>
    </recommendedName>
</protein>
<dbReference type="InterPro" id="IPR029466">
    <property type="entry name" value="NAM-associated_C"/>
</dbReference>
<feature type="compositionally biased region" description="Polar residues" evidence="2">
    <location>
        <begin position="156"/>
        <end position="180"/>
    </location>
</feature>
<accession>A0AAD2ACL4</accession>
<dbReference type="PANTHER" id="PTHR45125">
    <property type="entry name" value="F21J9.4-RELATED"/>
    <property type="match status" value="1"/>
</dbReference>
<proteinExistence type="predicted"/>
<evidence type="ECO:0000313" key="5">
    <source>
        <dbReference type="Proteomes" id="UP000834106"/>
    </source>
</evidence>
<sequence>MDIQTSMDENQYNDTNENPQFSTQYPNFDDQFPVSNTPLEPNSKRLRGGNFTVEEDLLIVSAWLNVSLDALHGNEHKQKAFWTRLWEYFHKYKKFASTRTQVSLMNRWSTIQLATNKFCGCYAQIESRNQSGVNEQDKPKWLEDCQNKKSIRNKTVSSSSDFTFGNTQETHVDLPNSNSVDLERPPGRKAEKDRKKMKDKDTRNDSSSACVTLLQAMREEKKQFNEKKIEMFERQYAQEQERLAYEQEKLRLEQMKEDERIMMIDTTGMPQMLADFYMQRQKEILAKRTVGR</sequence>
<keyword evidence="1" id="KW-0175">Coiled coil</keyword>
<evidence type="ECO:0000313" key="4">
    <source>
        <dbReference type="EMBL" id="CAI9785223.1"/>
    </source>
</evidence>
<name>A0AAD2ACL4_9LAMI</name>
<dbReference type="PANTHER" id="PTHR45125:SF51">
    <property type="entry name" value="F21J9.4-RELATED"/>
    <property type="match status" value="1"/>
</dbReference>
<evidence type="ECO:0000256" key="2">
    <source>
        <dbReference type="SAM" id="MobiDB-lite"/>
    </source>
</evidence>
<feature type="region of interest" description="Disordered" evidence="2">
    <location>
        <begin position="1"/>
        <end position="25"/>
    </location>
</feature>
<dbReference type="Proteomes" id="UP000834106">
    <property type="component" value="Chromosome 21"/>
</dbReference>
<reference evidence="4" key="1">
    <citation type="submission" date="2023-05" db="EMBL/GenBank/DDBJ databases">
        <authorList>
            <person name="Huff M."/>
        </authorList>
    </citation>
    <scope>NUCLEOTIDE SEQUENCE</scope>
</reference>
<organism evidence="4 5">
    <name type="scientific">Fraxinus pennsylvanica</name>
    <dbReference type="NCBI Taxonomy" id="56036"/>
    <lineage>
        <taxon>Eukaryota</taxon>
        <taxon>Viridiplantae</taxon>
        <taxon>Streptophyta</taxon>
        <taxon>Embryophyta</taxon>
        <taxon>Tracheophyta</taxon>
        <taxon>Spermatophyta</taxon>
        <taxon>Magnoliopsida</taxon>
        <taxon>eudicotyledons</taxon>
        <taxon>Gunneridae</taxon>
        <taxon>Pentapetalae</taxon>
        <taxon>asterids</taxon>
        <taxon>lamiids</taxon>
        <taxon>Lamiales</taxon>
        <taxon>Oleaceae</taxon>
        <taxon>Oleeae</taxon>
        <taxon>Fraxinus</taxon>
    </lineage>
</organism>